<proteinExistence type="predicted"/>
<name>A0A4T0G1Q2_WALIC</name>
<evidence type="ECO:0000313" key="2">
    <source>
        <dbReference type="EMBL" id="TIB07722.1"/>
    </source>
</evidence>
<dbReference type="EMBL" id="SPOI01000173">
    <property type="protein sequence ID" value="TIB33925.1"/>
    <property type="molecule type" value="Genomic_DNA"/>
</dbReference>
<dbReference type="AlphaFoldDB" id="A0A4T0G1Q2"/>
<dbReference type="Proteomes" id="UP000310689">
    <property type="component" value="Unassembled WGS sequence"/>
</dbReference>
<dbReference type="OMA" id="WYEDYSI"/>
<accession>A0A4T0G1Q2</accession>
<dbReference type="InterPro" id="IPR044926">
    <property type="entry name" value="RGS_subdomain_2"/>
</dbReference>
<dbReference type="Gene3D" id="1.10.167.10">
    <property type="entry name" value="Regulator of G-protein Signalling 4, domain 2"/>
    <property type="match status" value="1"/>
</dbReference>
<organism evidence="3 5">
    <name type="scientific">Wallemia ichthyophaga</name>
    <dbReference type="NCBI Taxonomy" id="245174"/>
    <lineage>
        <taxon>Eukaryota</taxon>
        <taxon>Fungi</taxon>
        <taxon>Dikarya</taxon>
        <taxon>Basidiomycota</taxon>
        <taxon>Wallemiomycotina</taxon>
        <taxon>Wallemiomycetes</taxon>
        <taxon>Wallemiales</taxon>
        <taxon>Wallemiaceae</taxon>
        <taxon>Wallemia</taxon>
    </lineage>
</organism>
<dbReference type="InterPro" id="IPR016137">
    <property type="entry name" value="RGS"/>
</dbReference>
<evidence type="ECO:0000259" key="1">
    <source>
        <dbReference type="PROSITE" id="PS50132"/>
    </source>
</evidence>
<evidence type="ECO:0000313" key="5">
    <source>
        <dbReference type="Proteomes" id="UP000310689"/>
    </source>
</evidence>
<dbReference type="SUPFAM" id="SSF48097">
    <property type="entry name" value="Regulator of G-protein signaling, RGS"/>
    <property type="match status" value="1"/>
</dbReference>
<dbReference type="Pfam" id="PF00615">
    <property type="entry name" value="RGS"/>
    <property type="match status" value="1"/>
</dbReference>
<gene>
    <name evidence="3" type="ORF">E3P86_02896</name>
    <name evidence="2" type="ORF">E3P90_03946</name>
</gene>
<evidence type="ECO:0000313" key="4">
    <source>
        <dbReference type="Proteomes" id="UP000306954"/>
    </source>
</evidence>
<reference evidence="4 5" key="1">
    <citation type="submission" date="2019-03" db="EMBL/GenBank/DDBJ databases">
        <title>Sequencing 23 genomes of Wallemia ichthyophaga.</title>
        <authorList>
            <person name="Gostincar C."/>
        </authorList>
    </citation>
    <scope>NUCLEOTIDE SEQUENCE [LARGE SCALE GENOMIC DNA]</scope>
    <source>
        <strain evidence="3 5">EXF-6200</strain>
        <strain evidence="2 4">EXF-8621</strain>
    </source>
</reference>
<dbReference type="EMBL" id="SPOF01000078">
    <property type="protein sequence ID" value="TIB07722.1"/>
    <property type="molecule type" value="Genomic_DNA"/>
</dbReference>
<dbReference type="OrthoDB" id="3232309at2759"/>
<dbReference type="Proteomes" id="UP000306954">
    <property type="component" value="Unassembled WGS sequence"/>
</dbReference>
<sequence length="161" mass="18941">MKLVSRSSTSTTLSEIMGQRSKRDQFVVYLREKEKSIENLNFVLWYEDYSIRFQYTPPAQQRREIESIIETYFDSRSISEVNIDQERKLDSLNQVRQCFESNASIPPRVFENIYRICLNLLETSSIPAFLSYRKAERMSFRTILGLRETYSISRSSSSSTS</sequence>
<feature type="domain" description="RGS" evidence="1">
    <location>
        <begin position="12"/>
        <end position="130"/>
    </location>
</feature>
<evidence type="ECO:0000313" key="3">
    <source>
        <dbReference type="EMBL" id="TIB33925.1"/>
    </source>
</evidence>
<protein>
    <recommendedName>
        <fullName evidence="1">RGS domain-containing protein</fullName>
    </recommendedName>
</protein>
<dbReference type="PROSITE" id="PS50132">
    <property type="entry name" value="RGS"/>
    <property type="match status" value="1"/>
</dbReference>
<dbReference type="InterPro" id="IPR036305">
    <property type="entry name" value="RGS_sf"/>
</dbReference>
<comment type="caution">
    <text evidence="3">The sequence shown here is derived from an EMBL/GenBank/DDBJ whole genome shotgun (WGS) entry which is preliminary data.</text>
</comment>